<evidence type="ECO:0000313" key="2">
    <source>
        <dbReference type="Proteomes" id="UP000775213"/>
    </source>
</evidence>
<accession>A0AAV7G230</accession>
<keyword evidence="2" id="KW-1185">Reference proteome</keyword>
<proteinExistence type="predicted"/>
<dbReference type="Gene3D" id="3.40.395.10">
    <property type="entry name" value="Adenoviral Proteinase, Chain A"/>
    <property type="match status" value="1"/>
</dbReference>
<dbReference type="Proteomes" id="UP000775213">
    <property type="component" value="Unassembled WGS sequence"/>
</dbReference>
<organism evidence="1 2">
    <name type="scientific">Dendrobium chrysotoxum</name>
    <name type="common">Orchid</name>
    <dbReference type="NCBI Taxonomy" id="161865"/>
    <lineage>
        <taxon>Eukaryota</taxon>
        <taxon>Viridiplantae</taxon>
        <taxon>Streptophyta</taxon>
        <taxon>Embryophyta</taxon>
        <taxon>Tracheophyta</taxon>
        <taxon>Spermatophyta</taxon>
        <taxon>Magnoliopsida</taxon>
        <taxon>Liliopsida</taxon>
        <taxon>Asparagales</taxon>
        <taxon>Orchidaceae</taxon>
        <taxon>Epidendroideae</taxon>
        <taxon>Malaxideae</taxon>
        <taxon>Dendrobiinae</taxon>
        <taxon>Dendrobium</taxon>
    </lineage>
</organism>
<dbReference type="EMBL" id="JAGFBR010000018">
    <property type="protein sequence ID" value="KAH0449568.1"/>
    <property type="molecule type" value="Genomic_DNA"/>
</dbReference>
<sequence>MPRYIQNVLLVHKLLSFWDLKKQCFIIKDQKLPFTADKVSLILGLPNRGKHFELGSARITRKLANDIRKEVLSLDDSTPIPDVVKKFIIYLLSNLFFSLRNYRTPASILSISRDVANFLSNNWPESIRDFLVSEFDAIAKKLSKGQPLGYMNSFVHALIREKDSRFEAMEKFISEQFPTFKPLNIGYQVESSSKTITEEKRIEKQDELKEAPLPDLFPNPLPDPLPEQSKVEVHHKADVIASTCSTSIARRRTLTKKAVARLAPTATAFIQVDTIKSPEARPAAAEIEYTGRPMINENMKMFIDNYLKKYFDKGNIIYSVGNVHIFRSQIDKLLTDQYLDNNHIDAFAILLAEKNKLRPNLYQPFIHVSSLNWYVSHVSKESVRAANLLLMPVSYKEHWTLLVADLKSSSWTFFDSFLNPTHKAVLPDVINHLYEKIGDCFESDIRTWPLTVASGVPTQKKWLQLWDVCL</sequence>
<dbReference type="AlphaFoldDB" id="A0AAV7G230"/>
<comment type="caution">
    <text evidence="1">The sequence shown here is derived from an EMBL/GenBank/DDBJ whole genome shotgun (WGS) entry which is preliminary data.</text>
</comment>
<gene>
    <name evidence="1" type="ORF">IEQ34_020260</name>
</gene>
<protein>
    <recommendedName>
        <fullName evidence="3">Ubiquitin-like protease family profile domain-containing protein</fullName>
    </recommendedName>
</protein>
<dbReference type="InterPro" id="IPR038765">
    <property type="entry name" value="Papain-like_cys_pep_sf"/>
</dbReference>
<evidence type="ECO:0008006" key="3">
    <source>
        <dbReference type="Google" id="ProtNLM"/>
    </source>
</evidence>
<reference evidence="1 2" key="1">
    <citation type="journal article" date="2021" name="Hortic Res">
        <title>Chromosome-scale assembly of the Dendrobium chrysotoxum genome enhances the understanding of orchid evolution.</title>
        <authorList>
            <person name="Zhang Y."/>
            <person name="Zhang G.Q."/>
            <person name="Zhang D."/>
            <person name="Liu X.D."/>
            <person name="Xu X.Y."/>
            <person name="Sun W.H."/>
            <person name="Yu X."/>
            <person name="Zhu X."/>
            <person name="Wang Z.W."/>
            <person name="Zhao X."/>
            <person name="Zhong W.Y."/>
            <person name="Chen H."/>
            <person name="Yin W.L."/>
            <person name="Huang T."/>
            <person name="Niu S.C."/>
            <person name="Liu Z.J."/>
        </authorList>
    </citation>
    <scope>NUCLEOTIDE SEQUENCE [LARGE SCALE GENOMIC DNA]</scope>
    <source>
        <strain evidence="1">Lindl</strain>
    </source>
</reference>
<dbReference type="SUPFAM" id="SSF54001">
    <property type="entry name" value="Cysteine proteinases"/>
    <property type="match status" value="1"/>
</dbReference>
<evidence type="ECO:0000313" key="1">
    <source>
        <dbReference type="EMBL" id="KAH0449568.1"/>
    </source>
</evidence>
<name>A0AAV7G230_DENCH</name>